<keyword evidence="3" id="KW-1185">Reference proteome</keyword>
<evidence type="ECO:0000256" key="1">
    <source>
        <dbReference type="SAM" id="MobiDB-lite"/>
    </source>
</evidence>
<gene>
    <name evidence="2" type="ORF">ACFP4F_14185</name>
</gene>
<accession>A0ABW1MJ01</accession>
<feature type="compositionally biased region" description="Acidic residues" evidence="1">
    <location>
        <begin position="254"/>
        <end position="264"/>
    </location>
</feature>
<organism evidence="2 3">
    <name type="scientific">Streptomyces ochraceiscleroticus</name>
    <dbReference type="NCBI Taxonomy" id="47761"/>
    <lineage>
        <taxon>Bacteria</taxon>
        <taxon>Bacillati</taxon>
        <taxon>Actinomycetota</taxon>
        <taxon>Actinomycetes</taxon>
        <taxon>Kitasatosporales</taxon>
        <taxon>Streptomycetaceae</taxon>
        <taxon>Streptomyces</taxon>
    </lineage>
</organism>
<proteinExistence type="predicted"/>
<sequence>MSRKNNLPAIDRALAQAEVLTGEYDDYDAQAALNRIAHRVVWRKAAALEHRARRARHSHARPEDREVPSTAMAALHARAAAHLGSLSSRVVRDPAAIAAMALLVDDPARIEPAGALAFACLLYLADRHEAAQFWWQFAAGADSATAARCLYLHHLQLAEPESALYWHHQAQALYDKETDPMLTERPALLTPAPDVLISAGQLDVVVEVKRCTRQHRAYEARWWVFTTSLTDAVLRLETDSDEDFGAIPKPDPDLAAELEDATTP</sequence>
<dbReference type="Proteomes" id="UP001596139">
    <property type="component" value="Unassembled WGS sequence"/>
</dbReference>
<feature type="region of interest" description="Disordered" evidence="1">
    <location>
        <begin position="241"/>
        <end position="264"/>
    </location>
</feature>
<dbReference type="RefSeq" id="WP_051861939.1">
    <property type="nucleotide sequence ID" value="NZ_JBHSPX010000004.1"/>
</dbReference>
<protein>
    <submittedName>
        <fullName evidence="2">Uncharacterized protein</fullName>
    </submittedName>
</protein>
<reference evidence="3" key="1">
    <citation type="journal article" date="2019" name="Int. J. Syst. Evol. Microbiol.">
        <title>The Global Catalogue of Microorganisms (GCM) 10K type strain sequencing project: providing services to taxonomists for standard genome sequencing and annotation.</title>
        <authorList>
            <consortium name="The Broad Institute Genomics Platform"/>
            <consortium name="The Broad Institute Genome Sequencing Center for Infectious Disease"/>
            <person name="Wu L."/>
            <person name="Ma J."/>
        </authorList>
    </citation>
    <scope>NUCLEOTIDE SEQUENCE [LARGE SCALE GENOMIC DNA]</scope>
    <source>
        <strain evidence="3">CGMCC 1.15180</strain>
    </source>
</reference>
<name>A0ABW1MJ01_9ACTN</name>
<comment type="caution">
    <text evidence="2">The sequence shown here is derived from an EMBL/GenBank/DDBJ whole genome shotgun (WGS) entry which is preliminary data.</text>
</comment>
<dbReference type="EMBL" id="JBHSPX010000004">
    <property type="protein sequence ID" value="MFC6063703.1"/>
    <property type="molecule type" value="Genomic_DNA"/>
</dbReference>
<evidence type="ECO:0000313" key="3">
    <source>
        <dbReference type="Proteomes" id="UP001596139"/>
    </source>
</evidence>
<evidence type="ECO:0000313" key="2">
    <source>
        <dbReference type="EMBL" id="MFC6063703.1"/>
    </source>
</evidence>